<dbReference type="InterPro" id="IPR001119">
    <property type="entry name" value="SLH_dom"/>
</dbReference>
<dbReference type="Pfam" id="PF00395">
    <property type="entry name" value="SLH"/>
    <property type="match status" value="1"/>
</dbReference>
<feature type="domain" description="SLH" evidence="1">
    <location>
        <begin position="1"/>
        <end position="36"/>
    </location>
</feature>
<reference evidence="2 3" key="1">
    <citation type="submission" date="2019-11" db="EMBL/GenBank/DDBJ databases">
        <title>Draft genome sequences of five Paenibacillus species of dairy origin.</title>
        <authorList>
            <person name="Olajide A.M."/>
            <person name="Chen S."/>
            <person name="Lapointe G."/>
        </authorList>
    </citation>
    <scope>NUCLEOTIDE SEQUENCE [LARGE SCALE GENOMIC DNA]</scope>
    <source>
        <strain evidence="2 3">12CR55</strain>
    </source>
</reference>
<proteinExistence type="predicted"/>
<comment type="caution">
    <text evidence="2">The sequence shown here is derived from an EMBL/GenBank/DDBJ whole genome shotgun (WGS) entry which is preliminary data.</text>
</comment>
<dbReference type="PROSITE" id="PS51272">
    <property type="entry name" value="SLH"/>
    <property type="match status" value="1"/>
</dbReference>
<accession>A0A7X2Z402</accession>
<sequence>MRSLGIMEGRGGNQFVPADTATRAEAAVTILRMLEL</sequence>
<gene>
    <name evidence="2" type="ORF">GNP95_15215</name>
</gene>
<dbReference type="AlphaFoldDB" id="A0A7X2Z402"/>
<organism evidence="2 3">
    <name type="scientific">Paenibacillus woosongensis</name>
    <dbReference type="NCBI Taxonomy" id="307580"/>
    <lineage>
        <taxon>Bacteria</taxon>
        <taxon>Bacillati</taxon>
        <taxon>Bacillota</taxon>
        <taxon>Bacilli</taxon>
        <taxon>Bacillales</taxon>
        <taxon>Paenibacillaceae</taxon>
        <taxon>Paenibacillus</taxon>
    </lineage>
</organism>
<evidence type="ECO:0000313" key="3">
    <source>
        <dbReference type="Proteomes" id="UP000447876"/>
    </source>
</evidence>
<protein>
    <recommendedName>
        <fullName evidence="1">SLH domain-containing protein</fullName>
    </recommendedName>
</protein>
<name>A0A7X2Z402_9BACL</name>
<dbReference type="EMBL" id="WNZW01000005">
    <property type="protein sequence ID" value="MUG46339.1"/>
    <property type="molecule type" value="Genomic_DNA"/>
</dbReference>
<evidence type="ECO:0000313" key="2">
    <source>
        <dbReference type="EMBL" id="MUG46339.1"/>
    </source>
</evidence>
<evidence type="ECO:0000259" key="1">
    <source>
        <dbReference type="PROSITE" id="PS51272"/>
    </source>
</evidence>
<dbReference type="Proteomes" id="UP000447876">
    <property type="component" value="Unassembled WGS sequence"/>
</dbReference>